<dbReference type="GO" id="GO:1990238">
    <property type="term" value="F:double-stranded DNA endonuclease activity"/>
    <property type="evidence" value="ECO:0007669"/>
    <property type="project" value="TreeGrafter"/>
</dbReference>
<keyword evidence="4" id="KW-1185">Reference proteome</keyword>
<dbReference type="AlphaFoldDB" id="A0A090BU68"/>
<evidence type="ECO:0008006" key="5">
    <source>
        <dbReference type="Google" id="ProtNLM"/>
    </source>
</evidence>
<proteinExistence type="predicted"/>
<dbReference type="InterPro" id="IPR006842">
    <property type="entry name" value="Transposase_31"/>
</dbReference>
<dbReference type="InterPro" id="IPR051699">
    <property type="entry name" value="Rpn/YhgA-like_nuclease"/>
</dbReference>
<evidence type="ECO:0000259" key="1">
    <source>
        <dbReference type="Pfam" id="PF04754"/>
    </source>
</evidence>
<dbReference type="HOGENOM" id="CLU_059548_0_1_6"/>
<reference evidence="3" key="1">
    <citation type="journal article" date="2014" name="ISME J.">
        <title>Ecophysiology of Thioploca ingrica as revealed by the complete genome sequence supplemented with proteomic evidence.</title>
        <authorList>
            <person name="Kojima H."/>
            <person name="Ogura Y."/>
            <person name="Yamamoto N."/>
            <person name="Togashi T."/>
            <person name="Mori H."/>
            <person name="Watanabe T."/>
            <person name="Nemoto F."/>
            <person name="Kurokawa K."/>
            <person name="Hayashi T."/>
            <person name="Fukui M."/>
        </authorList>
    </citation>
    <scope>NUCLEOTIDE SEQUENCE [LARGE SCALE GENOMIC DNA]</scope>
</reference>
<dbReference type="PANTHER" id="PTHR34611">
    <property type="match status" value="1"/>
</dbReference>
<sequence>MFPIHDRGYKRLFSNKRFFRQLLETFVNEAWIKDLDFEQSEKVDKSFISEHYKETESDILYQVPFQKKEAYVYILIEFQSTVNWFMALRVLHYMSSFWLDYAENHPKCPKLPPIFPIVLYSGEEPWTAATQLAHLWEQPDLFTDYQPQFRYFKIIENEYSQTQLLQIGNLVSTLFLAETQPDIELLKNELLNSFDREEDKQAISLLLNWFKQLVVHGRRSTIDYHELESVITSKPEAKTMLETAIDQDRQKRFEQGKVEGKTEGQAEMLIILLETRFGELTPAQKHQIYRLNGESLLKLSAQLWNAQSLQEILASE</sequence>
<evidence type="ECO:0000313" key="4">
    <source>
        <dbReference type="Proteomes" id="UP000031623"/>
    </source>
</evidence>
<dbReference type="Pfam" id="PF04754">
    <property type="entry name" value="Transposase_31"/>
    <property type="match status" value="1"/>
</dbReference>
<protein>
    <recommendedName>
        <fullName evidence="5">Transposase (putative) YhgA-like domain-containing protein</fullName>
    </recommendedName>
</protein>
<evidence type="ECO:0000259" key="2">
    <source>
        <dbReference type="Pfam" id="PF14261"/>
    </source>
</evidence>
<gene>
    <name evidence="3" type="ORF">THII_0284</name>
</gene>
<accession>A0A090BU68</accession>
<dbReference type="Pfam" id="PF14261">
    <property type="entry name" value="DUF4351"/>
    <property type="match status" value="1"/>
</dbReference>
<dbReference type="OrthoDB" id="5620631at2"/>
<dbReference type="GO" id="GO:0006310">
    <property type="term" value="P:DNA recombination"/>
    <property type="evidence" value="ECO:0007669"/>
    <property type="project" value="TreeGrafter"/>
</dbReference>
<evidence type="ECO:0000313" key="3">
    <source>
        <dbReference type="EMBL" id="BAP54581.1"/>
    </source>
</evidence>
<dbReference type="EMBL" id="AP014633">
    <property type="protein sequence ID" value="BAP54581.1"/>
    <property type="molecule type" value="Genomic_DNA"/>
</dbReference>
<dbReference type="Proteomes" id="UP000031623">
    <property type="component" value="Chromosome"/>
</dbReference>
<organism evidence="3 4">
    <name type="scientific">Thioploca ingrica</name>
    <dbReference type="NCBI Taxonomy" id="40754"/>
    <lineage>
        <taxon>Bacteria</taxon>
        <taxon>Pseudomonadati</taxon>
        <taxon>Pseudomonadota</taxon>
        <taxon>Gammaproteobacteria</taxon>
        <taxon>Thiotrichales</taxon>
        <taxon>Thiotrichaceae</taxon>
        <taxon>Thioploca</taxon>
    </lineage>
</organism>
<dbReference type="KEGG" id="tig:THII_0284"/>
<name>A0A090BU68_9GAMM</name>
<dbReference type="InterPro" id="IPR025587">
    <property type="entry name" value="DUF4351"/>
</dbReference>
<dbReference type="STRING" id="40754.THII_0284"/>
<feature type="domain" description="Transposase (putative) YhgA-like" evidence="1">
    <location>
        <begin position="5"/>
        <end position="150"/>
    </location>
</feature>
<feature type="domain" description="DUF4351" evidence="2">
    <location>
        <begin position="259"/>
        <end position="311"/>
    </location>
</feature>
<dbReference type="PANTHER" id="PTHR34611:SF2">
    <property type="entry name" value="INACTIVE RECOMBINATION-PROMOTING NUCLEASE-LIKE PROTEIN RPNE-RELATED"/>
    <property type="match status" value="1"/>
</dbReference>